<name>A0A5Q2RNH5_9ACTN</name>
<evidence type="ECO:0000256" key="14">
    <source>
        <dbReference type="PIRSR" id="PIRSR000114-1"/>
    </source>
</evidence>
<feature type="binding site" evidence="13">
    <location>
        <position position="254"/>
    </location>
    <ligand>
        <name>sn-glycerol 3-phosphate</name>
        <dbReference type="ChEBI" id="CHEBI:57597"/>
    </ligand>
</feature>
<feature type="binding site" evidence="13">
    <location>
        <position position="134"/>
    </location>
    <ligand>
        <name>sn-glycerol 3-phosphate</name>
        <dbReference type="ChEBI" id="CHEBI:57597"/>
    </ligand>
</feature>
<comment type="function">
    <text evidence="13">Catalyzes the reduction of the glycolytic intermediate dihydroxyacetone phosphate (DHAP) to sn-glycerol 3-phosphate (G3P), the key precursor for phospholipid synthesis.</text>
</comment>
<comment type="catalytic activity">
    <reaction evidence="13">
        <text>sn-glycerol 3-phosphate + NAD(+) = dihydroxyacetone phosphate + NADH + H(+)</text>
        <dbReference type="Rhea" id="RHEA:11092"/>
        <dbReference type="ChEBI" id="CHEBI:15378"/>
        <dbReference type="ChEBI" id="CHEBI:57540"/>
        <dbReference type="ChEBI" id="CHEBI:57597"/>
        <dbReference type="ChEBI" id="CHEBI:57642"/>
        <dbReference type="ChEBI" id="CHEBI:57945"/>
        <dbReference type="EC" id="1.1.1.94"/>
    </reaction>
</comment>
<feature type="binding site" evidence="16">
    <location>
        <position position="253"/>
    </location>
    <ligand>
        <name>NAD(+)</name>
        <dbReference type="ChEBI" id="CHEBI:57540"/>
    </ligand>
</feature>
<keyword evidence="5 13" id="KW-0520">NAD</keyword>
<dbReference type="EMBL" id="CP045851">
    <property type="protein sequence ID" value="QGG94745.1"/>
    <property type="molecule type" value="Genomic_DNA"/>
</dbReference>
<feature type="binding site" evidence="13">
    <location>
        <position position="279"/>
    </location>
    <ligand>
        <name>NADPH</name>
        <dbReference type="ChEBI" id="CHEBI:57783"/>
    </ligand>
</feature>
<feature type="binding site" evidence="13">
    <location>
        <position position="253"/>
    </location>
    <ligand>
        <name>NADPH</name>
        <dbReference type="ChEBI" id="CHEBI:57783"/>
    </ligand>
</feature>
<dbReference type="EC" id="1.1.1.94" evidence="10 13"/>
<dbReference type="Pfam" id="PF07479">
    <property type="entry name" value="NAD_Gly3P_dh_C"/>
    <property type="match status" value="1"/>
</dbReference>
<dbReference type="SUPFAM" id="SSF48179">
    <property type="entry name" value="6-phosphogluconate dehydrogenase C-terminal domain-like"/>
    <property type="match status" value="1"/>
</dbReference>
<dbReference type="InterPro" id="IPR006109">
    <property type="entry name" value="G3P_DH_NAD-dep_C"/>
</dbReference>
<evidence type="ECO:0000256" key="11">
    <source>
        <dbReference type="ARBA" id="ARBA00069372"/>
    </source>
</evidence>
<evidence type="ECO:0000256" key="17">
    <source>
        <dbReference type="RuleBase" id="RU000437"/>
    </source>
</evidence>
<evidence type="ECO:0000256" key="4">
    <source>
        <dbReference type="ARBA" id="ARBA00023002"/>
    </source>
</evidence>
<feature type="binding site" evidence="16">
    <location>
        <begin position="9"/>
        <end position="14"/>
    </location>
    <ligand>
        <name>NAD(+)</name>
        <dbReference type="ChEBI" id="CHEBI:57540"/>
    </ligand>
</feature>
<comment type="catalytic activity">
    <reaction evidence="9">
        <text>sn-glycerol 3-phosphate + NADP(+) = dihydroxyacetone phosphate + NADPH + H(+)</text>
        <dbReference type="Rhea" id="RHEA:11096"/>
        <dbReference type="ChEBI" id="CHEBI:15378"/>
        <dbReference type="ChEBI" id="CHEBI:57597"/>
        <dbReference type="ChEBI" id="CHEBI:57642"/>
        <dbReference type="ChEBI" id="CHEBI:57783"/>
        <dbReference type="ChEBI" id="CHEBI:58349"/>
        <dbReference type="EC" id="1.1.1.94"/>
    </reaction>
    <physiologicalReaction direction="right-to-left" evidence="9">
        <dbReference type="Rhea" id="RHEA:11098"/>
    </physiologicalReaction>
</comment>
<sequence length="338" mass="35372">MEIRVAVVGAGSWGTTVAHLICAHAPTILWAREEAVAEQIDREHRNLRYLPDHPLHADLRATSSMAEAVGGADLVVMGVPSHGFRSTMEQVAEHLRPWVPVISLTKGLEQSTRLRMSQVVAEVAPGHPVGVLTGPNLAKEILAGHAAATVVAMADVSMAEALQPIFGADNLRVYTNTDVVGAEMGGALKNVIAIASGIADGIGASDNTRAAVITRGLAELTRLGVAMGGEPMTFAGLAGMGDLIATCISPQSRNRHVGEQLGRGRSLEDVVAEMDMVAEGVKAAPVAVELAEEHGVEMPIARSVASVCAGEQTAIEAYRSLLARSRRPEVYGLDPGGR</sequence>
<dbReference type="AlphaFoldDB" id="A0A5Q2RNH5"/>
<dbReference type="GO" id="GO:0141152">
    <property type="term" value="F:glycerol-3-phosphate dehydrogenase (NAD+) activity"/>
    <property type="evidence" value="ECO:0007669"/>
    <property type="project" value="RHEA"/>
</dbReference>
<evidence type="ECO:0000313" key="21">
    <source>
        <dbReference type="Proteomes" id="UP000334019"/>
    </source>
</evidence>
<dbReference type="GO" id="GO:0008654">
    <property type="term" value="P:phospholipid biosynthetic process"/>
    <property type="evidence" value="ECO:0007669"/>
    <property type="project" value="UniProtKB-KW"/>
</dbReference>
<keyword evidence="8 13" id="KW-1208">Phospholipid metabolism</keyword>
<dbReference type="PANTHER" id="PTHR11728:SF1">
    <property type="entry name" value="GLYCEROL-3-PHOSPHATE DEHYDROGENASE [NAD(+)] 2, CHLOROPLASTIC"/>
    <property type="match status" value="1"/>
</dbReference>
<dbReference type="GO" id="GO:0051287">
    <property type="term" value="F:NAD binding"/>
    <property type="evidence" value="ECO:0007669"/>
    <property type="project" value="InterPro"/>
</dbReference>
<accession>A0A5Q2RNH5</accession>
<dbReference type="InterPro" id="IPR036291">
    <property type="entry name" value="NAD(P)-bd_dom_sf"/>
</dbReference>
<dbReference type="HAMAP" id="MF_00394">
    <property type="entry name" value="NAD_Glyc3P_dehydrog"/>
    <property type="match status" value="1"/>
</dbReference>
<dbReference type="Gene3D" id="3.40.50.720">
    <property type="entry name" value="NAD(P)-binding Rossmann-like Domain"/>
    <property type="match status" value="1"/>
</dbReference>
<keyword evidence="13" id="KW-0963">Cytoplasm</keyword>
<feature type="binding site" evidence="13">
    <location>
        <position position="252"/>
    </location>
    <ligand>
        <name>sn-glycerol 3-phosphate</name>
        <dbReference type="ChEBI" id="CHEBI:57597"/>
    </ligand>
</feature>
<keyword evidence="13" id="KW-0547">Nucleotide-binding</keyword>
<evidence type="ECO:0000256" key="15">
    <source>
        <dbReference type="PIRSR" id="PIRSR000114-2"/>
    </source>
</evidence>
<keyword evidence="7 13" id="KW-0594">Phospholipid biosynthesis</keyword>
<dbReference type="InterPro" id="IPR006168">
    <property type="entry name" value="G3P_DH_NAD-dep"/>
</dbReference>
<feature type="binding site" evidence="13">
    <location>
        <position position="32"/>
    </location>
    <ligand>
        <name>NADPH</name>
        <dbReference type="ChEBI" id="CHEBI:57783"/>
    </ligand>
</feature>
<evidence type="ECO:0000256" key="16">
    <source>
        <dbReference type="PIRSR" id="PIRSR000114-3"/>
    </source>
</evidence>
<dbReference type="PROSITE" id="PS00957">
    <property type="entry name" value="NAD_G3PDH"/>
    <property type="match status" value="1"/>
</dbReference>
<keyword evidence="6 13" id="KW-0443">Lipid metabolism</keyword>
<proteinExistence type="inferred from homology"/>
<evidence type="ECO:0000256" key="8">
    <source>
        <dbReference type="ARBA" id="ARBA00023264"/>
    </source>
</evidence>
<feature type="binding site" evidence="13">
    <location>
        <position position="12"/>
    </location>
    <ligand>
        <name>NADPH</name>
        <dbReference type="ChEBI" id="CHEBI:57783"/>
    </ligand>
</feature>
<dbReference type="Gene3D" id="1.10.1040.10">
    <property type="entry name" value="N-(1-d-carboxylethyl)-l-norvaline Dehydrogenase, domain 2"/>
    <property type="match status" value="1"/>
</dbReference>
<evidence type="ECO:0000256" key="5">
    <source>
        <dbReference type="ARBA" id="ARBA00023027"/>
    </source>
</evidence>
<evidence type="ECO:0000259" key="19">
    <source>
        <dbReference type="Pfam" id="PF07479"/>
    </source>
</evidence>
<dbReference type="FunFam" id="3.40.50.720:FF:000019">
    <property type="entry name" value="Glycerol-3-phosphate dehydrogenase [NAD(P)+]"/>
    <property type="match status" value="1"/>
</dbReference>
<dbReference type="KEGG" id="atq:GH723_06260"/>
<keyword evidence="21" id="KW-1185">Reference proteome</keyword>
<dbReference type="GO" id="GO:0005829">
    <property type="term" value="C:cytosol"/>
    <property type="evidence" value="ECO:0007669"/>
    <property type="project" value="TreeGrafter"/>
</dbReference>
<dbReference type="Proteomes" id="UP000334019">
    <property type="component" value="Chromosome"/>
</dbReference>
<dbReference type="GO" id="GO:0005975">
    <property type="term" value="P:carbohydrate metabolic process"/>
    <property type="evidence" value="ECO:0007669"/>
    <property type="project" value="InterPro"/>
</dbReference>
<feature type="binding site" evidence="13">
    <location>
        <position position="253"/>
    </location>
    <ligand>
        <name>sn-glycerol 3-phosphate</name>
        <dbReference type="ChEBI" id="CHEBI:57597"/>
    </ligand>
</feature>
<feature type="binding site" evidence="15">
    <location>
        <position position="106"/>
    </location>
    <ligand>
        <name>substrate</name>
    </ligand>
</feature>
<dbReference type="GO" id="GO:0046167">
    <property type="term" value="P:glycerol-3-phosphate biosynthetic process"/>
    <property type="evidence" value="ECO:0007669"/>
    <property type="project" value="UniProtKB-UniRule"/>
</dbReference>
<evidence type="ECO:0000259" key="18">
    <source>
        <dbReference type="Pfam" id="PF01210"/>
    </source>
</evidence>
<feature type="binding site" evidence="13">
    <location>
        <position position="106"/>
    </location>
    <ligand>
        <name>sn-glycerol 3-phosphate</name>
        <dbReference type="ChEBI" id="CHEBI:57597"/>
    </ligand>
</feature>
<feature type="binding site" evidence="13">
    <location>
        <position position="49"/>
    </location>
    <ligand>
        <name>NADPH</name>
        <dbReference type="ChEBI" id="CHEBI:57783"/>
    </ligand>
</feature>
<evidence type="ECO:0000256" key="13">
    <source>
        <dbReference type="HAMAP-Rule" id="MF_00394"/>
    </source>
</evidence>
<evidence type="ECO:0000313" key="20">
    <source>
        <dbReference type="EMBL" id="QGG94745.1"/>
    </source>
</evidence>
<dbReference type="PRINTS" id="PR00077">
    <property type="entry name" value="GPDHDRGNASE"/>
</dbReference>
<comment type="similarity">
    <text evidence="1 13 17">Belongs to the NAD-dependent glycerol-3-phosphate dehydrogenase family.</text>
</comment>
<organism evidence="20 21">
    <name type="scientific">Actinomarinicola tropica</name>
    <dbReference type="NCBI Taxonomy" id="2789776"/>
    <lineage>
        <taxon>Bacteria</taxon>
        <taxon>Bacillati</taxon>
        <taxon>Actinomycetota</taxon>
        <taxon>Acidimicrobiia</taxon>
        <taxon>Acidimicrobiales</taxon>
        <taxon>Iamiaceae</taxon>
        <taxon>Actinomarinicola</taxon>
    </lineage>
</organism>
<dbReference type="GO" id="GO:0046168">
    <property type="term" value="P:glycerol-3-phosphate catabolic process"/>
    <property type="evidence" value="ECO:0007669"/>
    <property type="project" value="InterPro"/>
</dbReference>
<dbReference type="SUPFAM" id="SSF51735">
    <property type="entry name" value="NAD(P)-binding Rossmann-fold domains"/>
    <property type="match status" value="1"/>
</dbReference>
<feature type="binding site" evidence="13">
    <location>
        <position position="13"/>
    </location>
    <ligand>
        <name>NADPH</name>
        <dbReference type="ChEBI" id="CHEBI:57783"/>
    </ligand>
</feature>
<comment type="pathway">
    <text evidence="13">Membrane lipid metabolism; glycerophospholipid metabolism.</text>
</comment>
<dbReference type="InterPro" id="IPR008927">
    <property type="entry name" value="6-PGluconate_DH-like_C_sf"/>
</dbReference>
<feature type="binding site" evidence="16">
    <location>
        <position position="138"/>
    </location>
    <ligand>
        <name>NAD(+)</name>
        <dbReference type="ChEBI" id="CHEBI:57540"/>
    </ligand>
</feature>
<feature type="binding site" evidence="13">
    <location>
        <position position="189"/>
    </location>
    <ligand>
        <name>sn-glycerol 3-phosphate</name>
        <dbReference type="ChEBI" id="CHEBI:57597"/>
    </ligand>
</feature>
<feature type="binding site" evidence="13">
    <location>
        <position position="242"/>
    </location>
    <ligand>
        <name>sn-glycerol 3-phosphate</name>
        <dbReference type="ChEBI" id="CHEBI:57597"/>
    </ligand>
</feature>
<dbReference type="Pfam" id="PF01210">
    <property type="entry name" value="NAD_Gly3P_dh_N"/>
    <property type="match status" value="1"/>
</dbReference>
<evidence type="ECO:0000256" key="12">
    <source>
        <dbReference type="ARBA" id="ARBA00080511"/>
    </source>
</evidence>
<dbReference type="GO" id="GO:0141153">
    <property type="term" value="F:glycerol-3-phosphate dehydrogenase (NADP+) activity"/>
    <property type="evidence" value="ECO:0007669"/>
    <property type="project" value="RHEA"/>
</dbReference>
<feature type="binding site" evidence="13">
    <location>
        <position position="138"/>
    </location>
    <ligand>
        <name>NADPH</name>
        <dbReference type="ChEBI" id="CHEBI:57783"/>
    </ligand>
</feature>
<dbReference type="InterPro" id="IPR013328">
    <property type="entry name" value="6PGD_dom2"/>
</dbReference>
<evidence type="ECO:0000256" key="2">
    <source>
        <dbReference type="ARBA" id="ARBA00022516"/>
    </source>
</evidence>
<feature type="binding site" evidence="13">
    <location>
        <position position="277"/>
    </location>
    <ligand>
        <name>NADPH</name>
        <dbReference type="ChEBI" id="CHEBI:57783"/>
    </ligand>
</feature>
<dbReference type="NCBIfam" id="NF000942">
    <property type="entry name" value="PRK00094.1-4"/>
    <property type="match status" value="1"/>
</dbReference>
<dbReference type="PIRSF" id="PIRSF000114">
    <property type="entry name" value="Glycerol-3-P_dh"/>
    <property type="match status" value="1"/>
</dbReference>
<dbReference type="NCBIfam" id="NF000940">
    <property type="entry name" value="PRK00094.1-2"/>
    <property type="match status" value="1"/>
</dbReference>
<feature type="active site" description="Proton acceptor" evidence="13 14">
    <location>
        <position position="189"/>
    </location>
</feature>
<dbReference type="GO" id="GO:0006650">
    <property type="term" value="P:glycerophospholipid metabolic process"/>
    <property type="evidence" value="ECO:0007669"/>
    <property type="project" value="UniProtKB-UniRule"/>
</dbReference>
<gene>
    <name evidence="13" type="primary">gpsA</name>
    <name evidence="20" type="ORF">GH723_06260</name>
</gene>
<feature type="binding site" evidence="13">
    <location>
        <position position="106"/>
    </location>
    <ligand>
        <name>NADPH</name>
        <dbReference type="ChEBI" id="CHEBI:57783"/>
    </ligand>
</feature>
<evidence type="ECO:0000256" key="1">
    <source>
        <dbReference type="ARBA" id="ARBA00011009"/>
    </source>
</evidence>
<dbReference type="RefSeq" id="WP_153758851.1">
    <property type="nucleotide sequence ID" value="NZ_CP045851.1"/>
</dbReference>
<dbReference type="UniPathway" id="UPA00940"/>
<feature type="domain" description="Glycerol-3-phosphate dehydrogenase NAD-dependent N-terminal" evidence="18">
    <location>
        <begin position="5"/>
        <end position="158"/>
    </location>
</feature>
<keyword evidence="3 13" id="KW-0521">NADP</keyword>
<feature type="domain" description="Glycerol-3-phosphate dehydrogenase NAD-dependent C-terminal" evidence="19">
    <location>
        <begin position="178"/>
        <end position="317"/>
    </location>
</feature>
<feature type="binding site" evidence="15">
    <location>
        <begin position="253"/>
        <end position="254"/>
    </location>
    <ligand>
        <name>substrate</name>
    </ligand>
</feature>
<evidence type="ECO:0000256" key="7">
    <source>
        <dbReference type="ARBA" id="ARBA00023209"/>
    </source>
</evidence>
<dbReference type="PANTHER" id="PTHR11728">
    <property type="entry name" value="GLYCEROL-3-PHOSPHATE DEHYDROGENASE"/>
    <property type="match status" value="1"/>
</dbReference>
<reference evidence="20 21" key="1">
    <citation type="submission" date="2019-11" db="EMBL/GenBank/DDBJ databases">
        <authorList>
            <person name="He Y."/>
        </authorList>
    </citation>
    <scope>NUCLEOTIDE SEQUENCE [LARGE SCALE GENOMIC DNA]</scope>
    <source>
        <strain evidence="20 21">SCSIO 58843</strain>
    </source>
</reference>
<keyword evidence="4 13" id="KW-0560">Oxidoreductase</keyword>
<dbReference type="InterPro" id="IPR011128">
    <property type="entry name" value="G3P_DH_NAD-dep_N"/>
</dbReference>
<comment type="caution">
    <text evidence="13">Lacks conserved residue(s) required for the propagation of feature annotation.</text>
</comment>
<evidence type="ECO:0000256" key="10">
    <source>
        <dbReference type="ARBA" id="ARBA00066687"/>
    </source>
</evidence>
<dbReference type="NCBIfam" id="NF009098">
    <property type="entry name" value="PRK12439.1"/>
    <property type="match status" value="1"/>
</dbReference>
<keyword evidence="2 13" id="KW-0444">Lipid biosynthesis</keyword>
<protein>
    <recommendedName>
        <fullName evidence="11 13">Glycerol-3-phosphate dehydrogenase [NAD(P)+]</fullName>
        <ecNumber evidence="10 13">1.1.1.94</ecNumber>
    </recommendedName>
    <alternativeName>
        <fullName evidence="13">NAD(P)(+)-dependent glycerol-3-phosphate dehydrogenase</fullName>
    </alternativeName>
    <alternativeName>
        <fullName evidence="12 13">NAD(P)H-dependent dihydroxyacetone-phosphate reductase</fullName>
    </alternativeName>
</protein>
<comment type="subcellular location">
    <subcellularLocation>
        <location evidence="13">Cytoplasm</location>
    </subcellularLocation>
</comment>
<dbReference type="FunFam" id="1.10.1040.10:FF:000001">
    <property type="entry name" value="Glycerol-3-phosphate dehydrogenase [NAD(P)+]"/>
    <property type="match status" value="1"/>
</dbReference>
<evidence type="ECO:0000256" key="6">
    <source>
        <dbReference type="ARBA" id="ARBA00023098"/>
    </source>
</evidence>
<evidence type="ECO:0000256" key="9">
    <source>
        <dbReference type="ARBA" id="ARBA00052716"/>
    </source>
</evidence>
<evidence type="ECO:0000256" key="3">
    <source>
        <dbReference type="ARBA" id="ARBA00022857"/>
    </source>
</evidence>